<dbReference type="OrthoDB" id="21055at10239"/>
<dbReference type="RefSeq" id="YP_009225949.1">
    <property type="nucleotide sequence ID" value="NC_029098.1"/>
</dbReference>
<organism evidence="2 3">
    <name type="scientific">Streptomyces phage Jay2Jay</name>
    <dbReference type="NCBI Taxonomy" id="1556290"/>
    <lineage>
        <taxon>Viruses</taxon>
        <taxon>Duplodnaviria</taxon>
        <taxon>Heunggongvirae</taxon>
        <taxon>Uroviricota</taxon>
        <taxon>Caudoviricetes</taxon>
        <taxon>Stanwilliamsviridae</taxon>
        <taxon>Boydwoodruffvirinae</taxon>
        <taxon>Samistivirus</taxon>
        <taxon>Samistivirus jay2jay</taxon>
    </lineage>
</organism>
<evidence type="ECO:0000313" key="1">
    <source>
        <dbReference type="EMBL" id="AIW02513.1"/>
    </source>
</evidence>
<reference evidence="2 3" key="1">
    <citation type="submission" date="2014-09" db="EMBL/GenBank/DDBJ databases">
        <authorList>
            <person name="Gicewicz E.A."/>
            <person name="Hiryak K.M."/>
            <person name="Horoschock A.N."/>
            <person name="Kneeream E.R."/>
            <person name="Luchetta J."/>
            <person name="Mikolon A.R."/>
            <person name="Smith S.N."/>
            <person name="Svintozelskiy S."/>
            <person name="Yucha M.L."/>
            <person name="Manna D.P."/>
            <person name="Pidcock K.A."/>
            <person name="Laing C.E."/>
            <person name="Schaff J.E."/>
            <person name="Dashiell C.L."/>
            <person name="Macialek J.A."/>
            <person name="Anders K.R."/>
            <person name="Braun M.A."/>
            <person name="Delesalle V.A."/>
            <person name="Hughes L.E."/>
            <person name="Ware V.C."/>
            <person name="Bradley K.W."/>
            <person name="Barker L.P."/>
            <person name="Asai D.J."/>
            <person name="Bowman C.A."/>
            <person name="Russell D.A."/>
            <person name="Pope W.H."/>
            <person name="Jacobs-Sera D."/>
            <person name="Hendrix R.W."/>
            <person name="Hatfull G.F."/>
        </authorList>
    </citation>
    <scope>NUCLEOTIDE SEQUENCE [LARGE SCALE GENOMIC DNA]</scope>
</reference>
<evidence type="ECO:0000313" key="3">
    <source>
        <dbReference type="Proteomes" id="UP000030200"/>
    </source>
</evidence>
<sequence length="92" mass="10177">MHMIAGIVPQRDALSLRVAMIVQGVDIEFGATSNILPYQRFDILEADETRARAILANFPRVRVGKPVKKWKAADASLLGRAKLVSQKDTSED</sequence>
<proteinExistence type="predicted"/>
<gene>
    <name evidence="2" type="primary">269</name>
    <name evidence="1" type="synonym">14</name>
    <name evidence="1" type="ORF">PBI_JAY2JAY_14</name>
    <name evidence="2" type="ORF">PBI_JAY2JAY_269</name>
</gene>
<dbReference type="EMBL" id="KM652554">
    <property type="protein sequence ID" value="AIW02722.1"/>
    <property type="molecule type" value="Genomic_DNA"/>
</dbReference>
<keyword evidence="3" id="KW-1185">Reference proteome</keyword>
<evidence type="ECO:0000313" key="2">
    <source>
        <dbReference type="EMBL" id="AIW02722.1"/>
    </source>
</evidence>
<dbReference type="GeneID" id="26796743"/>
<dbReference type="KEGG" id="vg:26796998"/>
<dbReference type="GeneID" id="26796998"/>
<protein>
    <submittedName>
        <fullName evidence="2">Uncharacterized protein</fullName>
    </submittedName>
</protein>
<dbReference type="KEGG" id="vg:26796743"/>
<dbReference type="RefSeq" id="YP_009225740.1">
    <property type="nucleotide sequence ID" value="NC_029098.1"/>
</dbReference>
<dbReference type="Proteomes" id="UP000030200">
    <property type="component" value="Segment"/>
</dbReference>
<dbReference type="EMBL" id="KM652554">
    <property type="protein sequence ID" value="AIW02513.1"/>
    <property type="molecule type" value="Genomic_DNA"/>
</dbReference>
<accession>A0A0A0RQT6</accession>
<name>A0A0A0RQT6_9CAUD</name>